<accession>A0A1I7N9T1</accession>
<gene>
    <name evidence="3" type="ORF">SAMN05216456_1326</name>
</gene>
<reference evidence="3 4" key="1">
    <citation type="submission" date="2016-10" db="EMBL/GenBank/DDBJ databases">
        <authorList>
            <person name="de Groot N.N."/>
        </authorList>
    </citation>
    <scope>NUCLEOTIDE SEQUENCE [LARGE SCALE GENOMIC DNA]</scope>
    <source>
        <strain evidence="3 4">IPL20</strain>
    </source>
</reference>
<keyword evidence="4" id="KW-1185">Reference proteome</keyword>
<keyword evidence="1" id="KW-0175">Coiled coil</keyword>
<dbReference type="RefSeq" id="WP_092422510.1">
    <property type="nucleotide sequence ID" value="NZ_FPCK01000001.1"/>
</dbReference>
<feature type="compositionally biased region" description="Basic and acidic residues" evidence="2">
    <location>
        <begin position="240"/>
        <end position="249"/>
    </location>
</feature>
<feature type="region of interest" description="Disordered" evidence="2">
    <location>
        <begin position="403"/>
        <end position="423"/>
    </location>
</feature>
<feature type="compositionally biased region" description="Low complexity" evidence="2">
    <location>
        <begin position="325"/>
        <end position="337"/>
    </location>
</feature>
<evidence type="ECO:0000313" key="3">
    <source>
        <dbReference type="EMBL" id="SFV31391.1"/>
    </source>
</evidence>
<dbReference type="Proteomes" id="UP000199074">
    <property type="component" value="Unassembled WGS sequence"/>
</dbReference>
<dbReference type="STRING" id="429728.SAMN05216456_1326"/>
<dbReference type="AlphaFoldDB" id="A0A1I7N9T1"/>
<dbReference type="EMBL" id="FPCK01000001">
    <property type="protein sequence ID" value="SFV31391.1"/>
    <property type="molecule type" value="Genomic_DNA"/>
</dbReference>
<dbReference type="OrthoDB" id="8304440at2"/>
<sequence length="423" mass="46655">MFGIGLGGFVDGFTRGMGLREEMKDREQNRLDRAEDRKWRAEDRAFQQEERAFARSERQRQLGQRNRIEAIQSDARQEFAQGVEAGTYKESEFDKFWVEYAMPRLQGEYIMQGDIDSAKALADWSTSTNSTRGRNLFATALAHYQSGNHAKALEIASEAANLPGYGPGMDFRVEELTTKKGDHVGWAAVYTDADGNEFQQEMDDEDVGTFISGLLNPQATFEAERAAAAKAAERQTELETYESKKEIDQRYSTTNDRSRADAIKALRDQYKPDPFDDSKVSFDAMPREEQERLIAQELSLQQGGSSQMAPTPRVIVDNQTGQRVQPSSASSGQPAPGLGQSPKPSQTENPAVGISPRPNAVINGVEDPSLPAPPSAAEAVDMAAREMVNGGDPQAIARQLQAMGVPQSKWPESVTRPLTQSGR</sequence>
<evidence type="ECO:0000313" key="4">
    <source>
        <dbReference type="Proteomes" id="UP000199074"/>
    </source>
</evidence>
<feature type="region of interest" description="Disordered" evidence="2">
    <location>
        <begin position="320"/>
        <end position="378"/>
    </location>
</feature>
<protein>
    <submittedName>
        <fullName evidence="3">Uncharacterized protein</fullName>
    </submittedName>
</protein>
<organism evidence="3 4">
    <name type="scientific">Devosia crocina</name>
    <dbReference type="NCBI Taxonomy" id="429728"/>
    <lineage>
        <taxon>Bacteria</taxon>
        <taxon>Pseudomonadati</taxon>
        <taxon>Pseudomonadota</taxon>
        <taxon>Alphaproteobacteria</taxon>
        <taxon>Hyphomicrobiales</taxon>
        <taxon>Devosiaceae</taxon>
        <taxon>Devosia</taxon>
    </lineage>
</organism>
<feature type="coiled-coil region" evidence="1">
    <location>
        <begin position="24"/>
        <end position="51"/>
    </location>
</feature>
<feature type="region of interest" description="Disordered" evidence="2">
    <location>
        <begin position="240"/>
        <end position="259"/>
    </location>
</feature>
<evidence type="ECO:0000256" key="2">
    <source>
        <dbReference type="SAM" id="MobiDB-lite"/>
    </source>
</evidence>
<name>A0A1I7N9T1_9HYPH</name>
<proteinExistence type="predicted"/>
<evidence type="ECO:0000256" key="1">
    <source>
        <dbReference type="SAM" id="Coils"/>
    </source>
</evidence>